<protein>
    <submittedName>
        <fullName evidence="1">Uncharacterized protein</fullName>
    </submittedName>
</protein>
<sequence>MKELLSLFIQLILLSATYILGKRQNKSEQIRLSFKERYDNLYSPIVELMIKYHYNHMPLDVNNNKFTKKSFFIIYKNLKYIDVHSMKMFQILHSFDPLEYDYNSAFHSLIISILQESINIEKCLNYPAKSEFLLKNHCLSF</sequence>
<proteinExistence type="predicted"/>
<organism evidence="1">
    <name type="scientific">Siphoviridae sp. ctxYv12</name>
    <dbReference type="NCBI Taxonomy" id="2827974"/>
    <lineage>
        <taxon>Viruses</taxon>
        <taxon>Duplodnaviria</taxon>
        <taxon>Heunggongvirae</taxon>
        <taxon>Uroviricota</taxon>
        <taxon>Caudoviricetes</taxon>
    </lineage>
</organism>
<reference evidence="1" key="1">
    <citation type="journal article" date="2021" name="Proc. Natl. Acad. Sci. U.S.A.">
        <title>A Catalog of Tens of Thousands of Viruses from Human Metagenomes Reveals Hidden Associations with Chronic Diseases.</title>
        <authorList>
            <person name="Tisza M.J."/>
            <person name="Buck C.B."/>
        </authorList>
    </citation>
    <scope>NUCLEOTIDE SEQUENCE</scope>
    <source>
        <strain evidence="1">CtxYv12</strain>
    </source>
</reference>
<evidence type="ECO:0000313" key="1">
    <source>
        <dbReference type="EMBL" id="DAF45760.1"/>
    </source>
</evidence>
<dbReference type="EMBL" id="BK032518">
    <property type="protein sequence ID" value="DAF45760.1"/>
    <property type="molecule type" value="Genomic_DNA"/>
</dbReference>
<name>A0A8S5S4B2_9CAUD</name>
<accession>A0A8S5S4B2</accession>